<dbReference type="InterPro" id="IPR054169">
    <property type="entry name" value="GlgB_N"/>
</dbReference>
<gene>
    <name evidence="14" type="primary">glgB</name>
    <name evidence="17" type="ORF">DVS28_a2851</name>
</gene>
<feature type="active site" description="Nucleophile" evidence="14">
    <location>
        <position position="880"/>
    </location>
</feature>
<evidence type="ECO:0000256" key="14">
    <source>
        <dbReference type="HAMAP-Rule" id="MF_00685"/>
    </source>
</evidence>
<feature type="region of interest" description="Disordered" evidence="15">
    <location>
        <begin position="431"/>
        <end position="477"/>
    </location>
</feature>
<evidence type="ECO:0000256" key="7">
    <source>
        <dbReference type="ARBA" id="ARBA00022676"/>
    </source>
</evidence>
<evidence type="ECO:0000313" key="18">
    <source>
        <dbReference type="Proteomes" id="UP000264006"/>
    </source>
</evidence>
<dbReference type="NCBIfam" id="NF003811">
    <property type="entry name" value="PRK05402.1"/>
    <property type="match status" value="1"/>
</dbReference>
<dbReference type="Pfam" id="PF02922">
    <property type="entry name" value="CBM_48"/>
    <property type="match status" value="1"/>
</dbReference>
<evidence type="ECO:0000256" key="2">
    <source>
        <dbReference type="ARBA" id="ARBA00004964"/>
    </source>
</evidence>
<comment type="similarity">
    <text evidence="4 14">Belongs to the glycosyl hydrolase 13 family. GlgB subfamily.</text>
</comment>
<reference evidence="17 18" key="1">
    <citation type="submission" date="2018-09" db="EMBL/GenBank/DDBJ databases">
        <title>Complete genome sequence of Euzebya sp. DY32-46 isolated from seawater of Pacific Ocean.</title>
        <authorList>
            <person name="Xu L."/>
            <person name="Wu Y.-H."/>
            <person name="Xu X.-W."/>
        </authorList>
    </citation>
    <scope>NUCLEOTIDE SEQUENCE [LARGE SCALE GENOMIC DNA]</scope>
    <source>
        <strain evidence="17 18">DY32-46</strain>
    </source>
</reference>
<comment type="similarity">
    <text evidence="3">Belongs to the aminoglycoside phosphotransferase family.</text>
</comment>
<dbReference type="RefSeq" id="WP_114592004.1">
    <property type="nucleotide sequence ID" value="NZ_CP031165.1"/>
</dbReference>
<keyword evidence="8 14" id="KW-0808">Transferase</keyword>
<dbReference type="GO" id="GO:0005829">
    <property type="term" value="C:cytosol"/>
    <property type="evidence" value="ECO:0007669"/>
    <property type="project" value="TreeGrafter"/>
</dbReference>
<dbReference type="GO" id="GO:0005524">
    <property type="term" value="F:ATP binding"/>
    <property type="evidence" value="ECO:0007669"/>
    <property type="project" value="UniProtKB-KW"/>
</dbReference>
<evidence type="ECO:0000313" key="17">
    <source>
        <dbReference type="EMBL" id="AXV07530.1"/>
    </source>
</evidence>
<dbReference type="Pfam" id="PF01636">
    <property type="entry name" value="APH"/>
    <property type="match status" value="1"/>
</dbReference>
<sequence length="1201" mass="132070">MATSRSDLPDLPDLASWLTRQRWFAAKDRPIEAVRVSDAVPLQVAGDPRTWLVTVTVDHTDDAPSGSWQLVLTRRLHEAEPLLGTVDGVPVTELVSAPRAALSLLDVARRGQHLRAASGATVTARPVGRAPDPAPTERLMGVEQSNTSVVLGEQVAVKVIRRLEPGPNPDVELTEALTTAGFEGTPALLGVITGPDDAAMAVMTRYVHGSAGAWEGAVEEAAGGGHHGVADGMADLGRLTAEMHRALASTLEVRQSTVEDADRMRNRLMEDARTTTRTVPEVGDGLVDAVANRRAATPSTMGRLQRIHGDFHLGQVITDGADGWMILDFEGEPGRPVSERRRPDHPLRDVAGMLRSFAYAEAAAVRAGGDPEAAARWRRRAEQGFLDGYGAVDRPWLDLFVLDKLLYEARYEAANRPDWLQIPLQALAPMGATMPTRSNPSGSPKGNKSKKGKKGQAPVPPVPEPAPPAAPSAAEPDLPDIGEAVQALRDGRLHDPHSLLGRHQLADGSWVVRTWRPGALAAELVGADAGSAEEVVAGLFQVATATEPDPGTYRWRITYPDDQTFELVDAYAFEPSLGEVDMHLLAEGRHEQAWTAMGANPRTMHDIDGVAFAVWAPNAQSVRVVGEFNSWDGRLHPMRSLGSSGIWELFVPDVPDGAHYKYEVVTADGSLVLRADPWAKWSDVPPGTASRVWKGDYEWTAAPPSTDHLHGPMSIYEVHLASWRWTDDPDAEGGRRPLTYRELADELGDYVEDLGFTHVEFLPVAEHPFGGSWGYQVTGHFAPTSRFGTPDDFRYLVDSLHDRGIGVIVDWVPAHFPKDEWALANYDGTKLYEHADPRQGEHPDWGTLVFNYARTEVKNFLMASALFWLESLRVDGLRVDAVASMLYLDYSRKSGEWVPNKHGGRENLEAVELLQEVNATAYKRNPHAFTVAEESTAWPGVSRPTHLGGLGFGFKWNMGWMHDTLSYFSKEPVYRRWHHNQLTFGMMYAWSEHFVLPLSHDEVVHGKGSLIGKMPGDRWQRFANLRALYGWMWGHPGKQLLFMGGEIAQEREWSEERELDWPSLLDGAHAGVRDLVRDANRVYRELPALWRRDDDPTSFQWIDANNADANLLAFVRYGADGDPAVAVVANLSPMPHHDLRIGLPHAGGWREALNTDAEIYGGGNVGNMGRVEATDQPWHGLPSSAVISAPPLGVVWFVAED</sequence>
<dbReference type="InterPro" id="IPR044143">
    <property type="entry name" value="GlgB_N_E_set_prok"/>
</dbReference>
<proteinExistence type="inferred from homology"/>
<comment type="catalytic activity">
    <reaction evidence="1 14">
        <text>Transfers a segment of a (1-&gt;4)-alpha-D-glucan chain to a primary hydroxy group in a similar glucan chain.</text>
        <dbReference type="EC" id="2.4.1.18"/>
    </reaction>
</comment>
<evidence type="ECO:0000256" key="10">
    <source>
        <dbReference type="ARBA" id="ARBA00022840"/>
    </source>
</evidence>
<keyword evidence="7 14" id="KW-0328">Glycosyltransferase</keyword>
<keyword evidence="6 14" id="KW-0321">Glycogen metabolism</keyword>
<dbReference type="EMBL" id="CP031165">
    <property type="protein sequence ID" value="AXV07530.1"/>
    <property type="molecule type" value="Genomic_DNA"/>
</dbReference>
<dbReference type="CDD" id="cd02855">
    <property type="entry name" value="E_set_GBE_prok_N"/>
    <property type="match status" value="1"/>
</dbReference>
<evidence type="ECO:0000256" key="11">
    <source>
        <dbReference type="ARBA" id="ARBA00023056"/>
    </source>
</evidence>
<dbReference type="Gene3D" id="2.60.40.10">
    <property type="entry name" value="Immunoglobulins"/>
    <property type="match status" value="2"/>
</dbReference>
<dbReference type="SUPFAM" id="SSF81296">
    <property type="entry name" value="E set domains"/>
    <property type="match status" value="2"/>
</dbReference>
<dbReference type="InterPro" id="IPR006407">
    <property type="entry name" value="GlgB"/>
</dbReference>
<evidence type="ECO:0000256" key="3">
    <source>
        <dbReference type="ARBA" id="ARBA00006219"/>
    </source>
</evidence>
<dbReference type="GO" id="GO:0004553">
    <property type="term" value="F:hydrolase activity, hydrolyzing O-glycosyl compounds"/>
    <property type="evidence" value="ECO:0007669"/>
    <property type="project" value="InterPro"/>
</dbReference>
<dbReference type="GO" id="GO:0043169">
    <property type="term" value="F:cation binding"/>
    <property type="evidence" value="ECO:0007669"/>
    <property type="project" value="InterPro"/>
</dbReference>
<dbReference type="InterPro" id="IPR011009">
    <property type="entry name" value="Kinase-like_dom_sf"/>
</dbReference>
<keyword evidence="9" id="KW-0547">Nucleotide-binding</keyword>
<keyword evidence="11 14" id="KW-0320">Glycogen biosynthesis</keyword>
<evidence type="ECO:0000256" key="9">
    <source>
        <dbReference type="ARBA" id="ARBA00022741"/>
    </source>
</evidence>
<dbReference type="GO" id="GO:0005978">
    <property type="term" value="P:glycogen biosynthetic process"/>
    <property type="evidence" value="ECO:0007669"/>
    <property type="project" value="UniProtKB-UniRule"/>
</dbReference>
<dbReference type="SMART" id="SM00642">
    <property type="entry name" value="Aamy"/>
    <property type="match status" value="1"/>
</dbReference>
<dbReference type="SUPFAM" id="SSF51445">
    <property type="entry name" value="(Trans)glycosidases"/>
    <property type="match status" value="1"/>
</dbReference>
<dbReference type="InterPro" id="IPR006047">
    <property type="entry name" value="GH13_cat_dom"/>
</dbReference>
<dbReference type="InterPro" id="IPR040999">
    <property type="entry name" value="Mak_N_cap"/>
</dbReference>
<dbReference type="PANTHER" id="PTHR43651">
    <property type="entry name" value="1,4-ALPHA-GLUCAN-BRANCHING ENZYME"/>
    <property type="match status" value="1"/>
</dbReference>
<feature type="compositionally biased region" description="Pro residues" evidence="15">
    <location>
        <begin position="458"/>
        <end position="470"/>
    </location>
</feature>
<dbReference type="SUPFAM" id="SSF51011">
    <property type="entry name" value="Glycosyl hydrolase domain"/>
    <property type="match status" value="1"/>
</dbReference>
<dbReference type="Gene3D" id="3.90.1200.10">
    <property type="match status" value="1"/>
</dbReference>
<comment type="catalytic activity">
    <reaction evidence="13">
        <text>D-maltose + ATP = alpha-maltose 1-phosphate + ADP + H(+)</text>
        <dbReference type="Rhea" id="RHEA:31915"/>
        <dbReference type="ChEBI" id="CHEBI:15378"/>
        <dbReference type="ChEBI" id="CHEBI:17306"/>
        <dbReference type="ChEBI" id="CHEBI:30616"/>
        <dbReference type="ChEBI" id="CHEBI:63576"/>
        <dbReference type="ChEBI" id="CHEBI:456216"/>
        <dbReference type="EC" id="2.7.1.175"/>
    </reaction>
</comment>
<dbReference type="SUPFAM" id="SSF56112">
    <property type="entry name" value="Protein kinase-like (PK-like)"/>
    <property type="match status" value="1"/>
</dbReference>
<dbReference type="InterPro" id="IPR013783">
    <property type="entry name" value="Ig-like_fold"/>
</dbReference>
<dbReference type="HAMAP" id="MF_00685">
    <property type="entry name" value="GlgB"/>
    <property type="match status" value="1"/>
</dbReference>
<protein>
    <recommendedName>
        <fullName evidence="14">1,4-alpha-glucan branching enzyme GlgB</fullName>
        <ecNumber evidence="14">2.4.1.18</ecNumber>
    </recommendedName>
    <alternativeName>
        <fullName evidence="14">1,4-alpha-D-glucan:1,4-alpha-D-glucan 6-glucosyl-transferase</fullName>
    </alternativeName>
    <alternativeName>
        <fullName evidence="14">Alpha-(1-&gt;4)-glucan branching enzyme</fullName>
    </alternativeName>
    <alternativeName>
        <fullName evidence="14">Glycogen branching enzyme</fullName>
        <shortName evidence="14">BE</shortName>
    </alternativeName>
</protein>
<dbReference type="InterPro" id="IPR013780">
    <property type="entry name" value="Glyco_hydro_b"/>
</dbReference>
<dbReference type="FunFam" id="3.20.20.80:FF:000003">
    <property type="entry name" value="1,4-alpha-glucan branching enzyme GlgB"/>
    <property type="match status" value="1"/>
</dbReference>
<feature type="active site" description="Proton donor" evidence="14">
    <location>
        <position position="933"/>
    </location>
</feature>
<comment type="subunit">
    <text evidence="5 14">Monomer.</text>
</comment>
<dbReference type="CDD" id="cd11322">
    <property type="entry name" value="AmyAc_Glg_BE"/>
    <property type="match status" value="1"/>
</dbReference>
<dbReference type="InterPro" id="IPR017853">
    <property type="entry name" value="GH"/>
</dbReference>
<evidence type="ECO:0000256" key="13">
    <source>
        <dbReference type="ARBA" id="ARBA00049067"/>
    </source>
</evidence>
<name>A0A346XZ83_9ACTN</name>
<dbReference type="NCBIfam" id="TIGR01515">
    <property type="entry name" value="branching_enzym"/>
    <property type="match status" value="1"/>
</dbReference>
<dbReference type="Pfam" id="PF22019">
    <property type="entry name" value="GlgB_N"/>
    <property type="match status" value="1"/>
</dbReference>
<keyword evidence="10" id="KW-0067">ATP-binding</keyword>
<comment type="function">
    <text evidence="14">Catalyzes the formation of the alpha-1,6-glucosidic linkages in glycogen by scission of a 1,4-alpha-linked oligosaccharide from growing alpha-1,4-glucan chains and the subsequent attachment of the oligosaccharide to the alpha-1,6 position.</text>
</comment>
<keyword evidence="12 14" id="KW-0119">Carbohydrate metabolism</keyword>
<dbReference type="AlphaFoldDB" id="A0A346XZ83"/>
<evidence type="ECO:0000256" key="8">
    <source>
        <dbReference type="ARBA" id="ARBA00022679"/>
    </source>
</evidence>
<dbReference type="InterPro" id="IPR006048">
    <property type="entry name" value="A-amylase/branching_C"/>
</dbReference>
<dbReference type="KEGG" id="euz:DVS28_a2851"/>
<dbReference type="EC" id="2.4.1.18" evidence="14"/>
<evidence type="ECO:0000259" key="16">
    <source>
        <dbReference type="SMART" id="SM00642"/>
    </source>
</evidence>
<keyword evidence="18" id="KW-1185">Reference proteome</keyword>
<dbReference type="OrthoDB" id="9800174at2"/>
<dbReference type="InterPro" id="IPR014756">
    <property type="entry name" value="Ig_E-set"/>
</dbReference>
<organism evidence="17 18">
    <name type="scientific">Euzebya pacifica</name>
    <dbReference type="NCBI Taxonomy" id="1608957"/>
    <lineage>
        <taxon>Bacteria</taxon>
        <taxon>Bacillati</taxon>
        <taxon>Actinomycetota</taxon>
        <taxon>Nitriliruptoria</taxon>
        <taxon>Euzebyales</taxon>
    </lineage>
</organism>
<evidence type="ECO:0000256" key="1">
    <source>
        <dbReference type="ARBA" id="ARBA00000826"/>
    </source>
</evidence>
<dbReference type="FunFam" id="2.60.40.1180:FF:000002">
    <property type="entry name" value="1,4-alpha-glucan branching enzyme GlgB"/>
    <property type="match status" value="1"/>
</dbReference>
<accession>A0A346XZ83</accession>
<evidence type="ECO:0000256" key="6">
    <source>
        <dbReference type="ARBA" id="ARBA00022600"/>
    </source>
</evidence>
<evidence type="ECO:0000256" key="4">
    <source>
        <dbReference type="ARBA" id="ARBA00009000"/>
    </source>
</evidence>
<dbReference type="Pfam" id="PF02806">
    <property type="entry name" value="Alpha-amylase_C"/>
    <property type="match status" value="1"/>
</dbReference>
<dbReference type="GO" id="GO:0003844">
    <property type="term" value="F:1,4-alpha-glucan branching enzyme activity"/>
    <property type="evidence" value="ECO:0007669"/>
    <property type="project" value="UniProtKB-UniRule"/>
</dbReference>
<dbReference type="InterPro" id="IPR002575">
    <property type="entry name" value="Aminoglycoside_PTrfase"/>
</dbReference>
<dbReference type="UniPathway" id="UPA00164"/>
<dbReference type="NCBIfam" id="NF008967">
    <property type="entry name" value="PRK12313.1"/>
    <property type="match status" value="1"/>
</dbReference>
<evidence type="ECO:0000256" key="15">
    <source>
        <dbReference type="SAM" id="MobiDB-lite"/>
    </source>
</evidence>
<dbReference type="Gene3D" id="2.60.40.1180">
    <property type="entry name" value="Golgi alpha-mannosidase II"/>
    <property type="match status" value="1"/>
</dbReference>
<dbReference type="PANTHER" id="PTHR43651:SF3">
    <property type="entry name" value="1,4-ALPHA-GLUCAN-BRANCHING ENZYME"/>
    <property type="match status" value="1"/>
</dbReference>
<dbReference type="Pfam" id="PF18085">
    <property type="entry name" value="Mak_N_cap"/>
    <property type="match status" value="1"/>
</dbReference>
<dbReference type="Gene3D" id="3.20.20.80">
    <property type="entry name" value="Glycosidases"/>
    <property type="match status" value="1"/>
</dbReference>
<dbReference type="Pfam" id="PF00128">
    <property type="entry name" value="Alpha-amylase"/>
    <property type="match status" value="1"/>
</dbReference>
<dbReference type="Proteomes" id="UP000264006">
    <property type="component" value="Chromosome"/>
</dbReference>
<dbReference type="InterPro" id="IPR004193">
    <property type="entry name" value="Glyco_hydro_13_N"/>
</dbReference>
<evidence type="ECO:0000256" key="12">
    <source>
        <dbReference type="ARBA" id="ARBA00023277"/>
    </source>
</evidence>
<feature type="domain" description="Glycosyl hydrolase family 13 catalytic" evidence="16">
    <location>
        <begin position="717"/>
        <end position="1077"/>
    </location>
</feature>
<comment type="pathway">
    <text evidence="2 14">Glycan biosynthesis; glycogen biosynthesis.</text>
</comment>
<dbReference type="FunFam" id="2.60.40.10:FF:000169">
    <property type="entry name" value="1,4-alpha-glucan branching enzyme GlgB"/>
    <property type="match status" value="1"/>
</dbReference>
<evidence type="ECO:0000256" key="5">
    <source>
        <dbReference type="ARBA" id="ARBA00011245"/>
    </source>
</evidence>